<keyword evidence="3" id="KW-0677">Repeat</keyword>
<feature type="region of interest" description="Disordered" evidence="5">
    <location>
        <begin position="91"/>
        <end position="120"/>
    </location>
</feature>
<feature type="compositionally biased region" description="Low complexity" evidence="5">
    <location>
        <begin position="666"/>
        <end position="677"/>
    </location>
</feature>
<dbReference type="Proteomes" id="UP000198287">
    <property type="component" value="Unassembled WGS sequence"/>
</dbReference>
<evidence type="ECO:0000256" key="2">
    <source>
        <dbReference type="ARBA" id="ARBA00022729"/>
    </source>
</evidence>
<dbReference type="Pfam" id="PF13855">
    <property type="entry name" value="LRR_8"/>
    <property type="match status" value="3"/>
</dbReference>
<evidence type="ECO:0000256" key="4">
    <source>
        <dbReference type="ARBA" id="ARBA00023180"/>
    </source>
</evidence>
<dbReference type="AlphaFoldDB" id="A0A226DND7"/>
<feature type="compositionally biased region" description="Basic and acidic residues" evidence="5">
    <location>
        <begin position="738"/>
        <end position="747"/>
    </location>
</feature>
<proteinExistence type="predicted"/>
<dbReference type="Pfam" id="PF00560">
    <property type="entry name" value="LRR_1"/>
    <property type="match status" value="1"/>
</dbReference>
<dbReference type="FunFam" id="3.80.10.10:FF:000770">
    <property type="entry name" value="Uncharacterized protein"/>
    <property type="match status" value="1"/>
</dbReference>
<feature type="compositionally biased region" description="Polar residues" evidence="5">
    <location>
        <begin position="592"/>
        <end position="601"/>
    </location>
</feature>
<feature type="compositionally biased region" description="Polar residues" evidence="5">
    <location>
        <begin position="683"/>
        <end position="694"/>
    </location>
</feature>
<dbReference type="PANTHER" id="PTHR24366">
    <property type="entry name" value="IG(IMMUNOGLOBULIN) AND LRR(LEUCINE RICH REPEAT) DOMAINS"/>
    <property type="match status" value="1"/>
</dbReference>
<dbReference type="SUPFAM" id="SSF52047">
    <property type="entry name" value="RNI-like"/>
    <property type="match status" value="1"/>
</dbReference>
<keyword evidence="6" id="KW-0472">Membrane</keyword>
<evidence type="ECO:0000313" key="9">
    <source>
        <dbReference type="Proteomes" id="UP000198287"/>
    </source>
</evidence>
<evidence type="ECO:0000256" key="5">
    <source>
        <dbReference type="SAM" id="MobiDB-lite"/>
    </source>
</evidence>
<dbReference type="InterPro" id="IPR003591">
    <property type="entry name" value="Leu-rich_rpt_typical-subtyp"/>
</dbReference>
<feature type="signal peptide" evidence="7">
    <location>
        <begin position="1"/>
        <end position="18"/>
    </location>
</feature>
<dbReference type="InterPro" id="IPR032675">
    <property type="entry name" value="LRR_dom_sf"/>
</dbReference>
<evidence type="ECO:0000256" key="6">
    <source>
        <dbReference type="SAM" id="Phobius"/>
    </source>
</evidence>
<feature type="compositionally biased region" description="Polar residues" evidence="5">
    <location>
        <begin position="923"/>
        <end position="932"/>
    </location>
</feature>
<sequence>MRSTLTLILTILATFCQAECPIECYCDRQVTTCTGDKLLRDFPKFSQDLASRLELHEYTVSYLSREDFLQIISNLSELSFTRNSLESFHNQTFSLPNEPATPSTRQSENHFSSPRSSSQNLEKDALKLRILGKRLKLLDLSSNELQQVFNLGAIERLESVNLRDNRISFLQPATFQGLKYLQYINLDTNSLSSVDPSTFSNLPALAHLIFSSNPVTNLVSGFLWNSRVQFVDVSHVGLTSIPSSLTKTVRDFRLANNNLTIIRQTDFESYPNVGLLVLDENAIETVEDDAFGRLDFLTRLWMNGNRLRHIPQNLPPFLQSLHLEGNLISNLTSTDFHNLHNLQELNLHGNRIPSLPPFIFSELSSLTSLDLRSNEIDVLYRHTFTNLSSLRTLDVSQNPIKVIVTGAFSNLVKLSLLHLSRLEFPIEFDPSSLMTPLQSLQILLLDDSPHFAQKLVHQNPVSLPQNLHELNLERCSLTDFNAVSTALAELNLRIIKLAGNPWDCRNLFGWSSSSLMRVVDGPECDQPPNLRGVLLSSLNFSSAVGLQTTAPEGLGEEEGNFEEENNLLDFTELTPDLGVSEEEVEKGDGESYGSSVPPTSTNDEDISGTGNLHTSAGPKPAGSLDKVTNASNTENTNSPENAPHALDANVNPVRSTSSSVVPGPRPGRLSPSPTSPTVHGESGPSTKNEATSLRVQHHPNPTPPSVAVEMSNGTVSKSQSVLGAAGRPTNGKASPTNRFDDSFRSEGTDTIIMPRIDSRPSNGPLPPTARNSDTGPAGLSDLDDAVPTRSYFDDFNSRGSGTNSISLGGGRGGESGGDKKLTISSSEEGAAAVRTASSSLDKTKTNDDNTIIDEGGRRRSASSSGGDTNDEEETAPKSIDGFPSDVDGLSEAASSSASKLPTAGRNRDGKPPPKAFHLRRESQPSPSAAQMESTSGAIIVKTVVISATVCLVSVLLLLSLSFAVYKVSQRRQSPTFICGAATRRKSEDEEDASSPTGASRYTATSYTRFGRKSDRSRSSCNQNLADFDSDSSDQVELRSGITNRLYFSAENEEIYHIT</sequence>
<evidence type="ECO:0000256" key="1">
    <source>
        <dbReference type="ARBA" id="ARBA00022614"/>
    </source>
</evidence>
<evidence type="ECO:0000256" key="3">
    <source>
        <dbReference type="ARBA" id="ARBA00022737"/>
    </source>
</evidence>
<feature type="transmembrane region" description="Helical" evidence="6">
    <location>
        <begin position="943"/>
        <end position="965"/>
    </location>
</feature>
<dbReference type="OrthoDB" id="28057at2759"/>
<dbReference type="PROSITE" id="PS51450">
    <property type="entry name" value="LRR"/>
    <property type="match status" value="1"/>
</dbReference>
<accession>A0A226DND7</accession>
<feature type="compositionally biased region" description="Polar residues" evidence="5">
    <location>
        <begin position="993"/>
        <end position="1004"/>
    </location>
</feature>
<keyword evidence="6" id="KW-0812">Transmembrane</keyword>
<keyword evidence="1" id="KW-0433">Leucine-rich repeat</keyword>
<keyword evidence="6" id="KW-1133">Transmembrane helix</keyword>
<reference evidence="8 9" key="1">
    <citation type="submission" date="2015-12" db="EMBL/GenBank/DDBJ databases">
        <title>The genome of Folsomia candida.</title>
        <authorList>
            <person name="Faddeeva A."/>
            <person name="Derks M.F."/>
            <person name="Anvar Y."/>
            <person name="Smit S."/>
            <person name="Van Straalen N."/>
            <person name="Roelofs D."/>
        </authorList>
    </citation>
    <scope>NUCLEOTIDE SEQUENCE [LARGE SCALE GENOMIC DNA]</scope>
    <source>
        <strain evidence="8 9">VU population</strain>
        <tissue evidence="8">Whole body</tissue>
    </source>
</reference>
<keyword evidence="2 7" id="KW-0732">Signal</keyword>
<evidence type="ECO:0000313" key="8">
    <source>
        <dbReference type="EMBL" id="OXA46610.1"/>
    </source>
</evidence>
<dbReference type="PANTHER" id="PTHR24366:SF96">
    <property type="entry name" value="LEUCINE RICH REPEAT CONTAINING 53"/>
    <property type="match status" value="1"/>
</dbReference>
<dbReference type="Gene3D" id="3.80.10.10">
    <property type="entry name" value="Ribonuclease Inhibitor"/>
    <property type="match status" value="5"/>
</dbReference>
<keyword evidence="4" id="KW-0325">Glycoprotein</keyword>
<dbReference type="SMART" id="SM00365">
    <property type="entry name" value="LRR_SD22"/>
    <property type="match status" value="4"/>
</dbReference>
<dbReference type="STRING" id="158441.A0A226DND7"/>
<keyword evidence="9" id="KW-1185">Reference proteome</keyword>
<name>A0A226DND7_FOLCA</name>
<dbReference type="SMART" id="SM00369">
    <property type="entry name" value="LRR_TYP"/>
    <property type="match status" value="10"/>
</dbReference>
<feature type="region of interest" description="Disordered" evidence="5">
    <location>
        <begin position="981"/>
        <end position="1004"/>
    </location>
</feature>
<gene>
    <name evidence="8" type="ORF">Fcan01_18690</name>
</gene>
<dbReference type="InterPro" id="IPR001611">
    <property type="entry name" value="Leu-rich_rpt"/>
</dbReference>
<protein>
    <submittedName>
        <fullName evidence="8">Leucine-rich repeats and immunoglobulin-like domains protein 3</fullName>
    </submittedName>
</protein>
<evidence type="ECO:0000256" key="7">
    <source>
        <dbReference type="SAM" id="SignalP"/>
    </source>
</evidence>
<organism evidence="8 9">
    <name type="scientific">Folsomia candida</name>
    <name type="common">Springtail</name>
    <dbReference type="NCBI Taxonomy" id="158441"/>
    <lineage>
        <taxon>Eukaryota</taxon>
        <taxon>Metazoa</taxon>
        <taxon>Ecdysozoa</taxon>
        <taxon>Arthropoda</taxon>
        <taxon>Hexapoda</taxon>
        <taxon>Collembola</taxon>
        <taxon>Entomobryomorpha</taxon>
        <taxon>Isotomoidea</taxon>
        <taxon>Isotomidae</taxon>
        <taxon>Proisotominae</taxon>
        <taxon>Folsomia</taxon>
    </lineage>
</organism>
<dbReference type="EMBL" id="LNIX01000015">
    <property type="protein sequence ID" value="OXA46610.1"/>
    <property type="molecule type" value="Genomic_DNA"/>
</dbReference>
<feature type="compositionally biased region" description="Polar residues" evidence="5">
    <location>
        <begin position="711"/>
        <end position="721"/>
    </location>
</feature>
<feature type="compositionally biased region" description="Polar residues" evidence="5">
    <location>
        <begin position="626"/>
        <end position="640"/>
    </location>
</feature>
<feature type="region of interest" description="Disordered" evidence="5">
    <location>
        <begin position="581"/>
        <end position="932"/>
    </location>
</feature>
<comment type="caution">
    <text evidence="8">The sequence shown here is derived from an EMBL/GenBank/DDBJ whole genome shotgun (WGS) entry which is preliminary data.</text>
</comment>
<dbReference type="SUPFAM" id="SSF52058">
    <property type="entry name" value="L domain-like"/>
    <property type="match status" value="1"/>
</dbReference>
<feature type="chain" id="PRO_5012668957" evidence="7">
    <location>
        <begin position="19"/>
        <end position="1058"/>
    </location>
</feature>